<feature type="compositionally biased region" description="Basic and acidic residues" evidence="1">
    <location>
        <begin position="17"/>
        <end position="34"/>
    </location>
</feature>
<name>A0A1L9SZ24_9EURO</name>
<dbReference type="Proteomes" id="UP000184356">
    <property type="component" value="Unassembled WGS sequence"/>
</dbReference>
<keyword evidence="3" id="KW-1185">Reference proteome</keyword>
<proteinExistence type="predicted"/>
<dbReference type="AlphaFoldDB" id="A0A1L9SZ24"/>
<dbReference type="GeneID" id="63756873"/>
<feature type="region of interest" description="Disordered" evidence="1">
    <location>
        <begin position="1"/>
        <end position="34"/>
    </location>
</feature>
<dbReference type="EMBL" id="KV878601">
    <property type="protein sequence ID" value="OJJ52472.1"/>
    <property type="molecule type" value="Genomic_DNA"/>
</dbReference>
<evidence type="ECO:0000256" key="1">
    <source>
        <dbReference type="SAM" id="MobiDB-lite"/>
    </source>
</evidence>
<evidence type="ECO:0000313" key="2">
    <source>
        <dbReference type="EMBL" id="OJJ52472.1"/>
    </source>
</evidence>
<evidence type="ECO:0000313" key="3">
    <source>
        <dbReference type="Proteomes" id="UP000184356"/>
    </source>
</evidence>
<dbReference type="RefSeq" id="XP_040696278.1">
    <property type="nucleotide sequence ID" value="XM_040840800.1"/>
</dbReference>
<dbReference type="OrthoDB" id="4517758at2759"/>
<accession>A0A1L9SZ24</accession>
<gene>
    <name evidence="2" type="ORF">ASPSYDRAFT_137772</name>
</gene>
<organism evidence="2 3">
    <name type="scientific">Aspergillus sydowii CBS 593.65</name>
    <dbReference type="NCBI Taxonomy" id="1036612"/>
    <lineage>
        <taxon>Eukaryota</taxon>
        <taxon>Fungi</taxon>
        <taxon>Dikarya</taxon>
        <taxon>Ascomycota</taxon>
        <taxon>Pezizomycotina</taxon>
        <taxon>Eurotiomycetes</taxon>
        <taxon>Eurotiomycetidae</taxon>
        <taxon>Eurotiales</taxon>
        <taxon>Aspergillaceae</taxon>
        <taxon>Aspergillus</taxon>
        <taxon>Aspergillus subgen. Nidulantes</taxon>
    </lineage>
</organism>
<reference evidence="3" key="1">
    <citation type="journal article" date="2017" name="Genome Biol.">
        <title>Comparative genomics reveals high biological diversity and specific adaptations in the industrially and medically important fungal genus Aspergillus.</title>
        <authorList>
            <person name="de Vries R.P."/>
            <person name="Riley R."/>
            <person name="Wiebenga A."/>
            <person name="Aguilar-Osorio G."/>
            <person name="Amillis S."/>
            <person name="Uchima C.A."/>
            <person name="Anderluh G."/>
            <person name="Asadollahi M."/>
            <person name="Askin M."/>
            <person name="Barry K."/>
            <person name="Battaglia E."/>
            <person name="Bayram O."/>
            <person name="Benocci T."/>
            <person name="Braus-Stromeyer S.A."/>
            <person name="Caldana C."/>
            <person name="Canovas D."/>
            <person name="Cerqueira G.C."/>
            <person name="Chen F."/>
            <person name="Chen W."/>
            <person name="Choi C."/>
            <person name="Clum A."/>
            <person name="Dos Santos R.A."/>
            <person name="Damasio A.R."/>
            <person name="Diallinas G."/>
            <person name="Emri T."/>
            <person name="Fekete E."/>
            <person name="Flipphi M."/>
            <person name="Freyberg S."/>
            <person name="Gallo A."/>
            <person name="Gournas C."/>
            <person name="Habgood R."/>
            <person name="Hainaut M."/>
            <person name="Harispe M.L."/>
            <person name="Henrissat B."/>
            <person name="Hilden K.S."/>
            <person name="Hope R."/>
            <person name="Hossain A."/>
            <person name="Karabika E."/>
            <person name="Karaffa L."/>
            <person name="Karanyi Z."/>
            <person name="Krasevec N."/>
            <person name="Kuo A."/>
            <person name="Kusch H."/>
            <person name="LaButti K."/>
            <person name="Lagendijk E.L."/>
            <person name="Lapidus A."/>
            <person name="Levasseur A."/>
            <person name="Lindquist E."/>
            <person name="Lipzen A."/>
            <person name="Logrieco A.F."/>
            <person name="MacCabe A."/>
            <person name="Maekelae M.R."/>
            <person name="Malavazi I."/>
            <person name="Melin P."/>
            <person name="Meyer V."/>
            <person name="Mielnichuk N."/>
            <person name="Miskei M."/>
            <person name="Molnar A.P."/>
            <person name="Mule G."/>
            <person name="Ngan C.Y."/>
            <person name="Orejas M."/>
            <person name="Orosz E."/>
            <person name="Ouedraogo J.P."/>
            <person name="Overkamp K.M."/>
            <person name="Park H.-S."/>
            <person name="Perrone G."/>
            <person name="Piumi F."/>
            <person name="Punt P.J."/>
            <person name="Ram A.F."/>
            <person name="Ramon A."/>
            <person name="Rauscher S."/>
            <person name="Record E."/>
            <person name="Riano-Pachon D.M."/>
            <person name="Robert V."/>
            <person name="Roehrig J."/>
            <person name="Ruller R."/>
            <person name="Salamov A."/>
            <person name="Salih N.S."/>
            <person name="Samson R.A."/>
            <person name="Sandor E."/>
            <person name="Sanguinetti M."/>
            <person name="Schuetze T."/>
            <person name="Sepcic K."/>
            <person name="Shelest E."/>
            <person name="Sherlock G."/>
            <person name="Sophianopoulou V."/>
            <person name="Squina F.M."/>
            <person name="Sun H."/>
            <person name="Susca A."/>
            <person name="Todd R.B."/>
            <person name="Tsang A."/>
            <person name="Unkles S.E."/>
            <person name="van de Wiele N."/>
            <person name="van Rossen-Uffink D."/>
            <person name="Oliveira J.V."/>
            <person name="Vesth T.C."/>
            <person name="Visser J."/>
            <person name="Yu J.-H."/>
            <person name="Zhou M."/>
            <person name="Andersen M.R."/>
            <person name="Archer D.B."/>
            <person name="Baker S.E."/>
            <person name="Benoit I."/>
            <person name="Brakhage A.A."/>
            <person name="Braus G.H."/>
            <person name="Fischer R."/>
            <person name="Frisvad J.C."/>
            <person name="Goldman G.H."/>
            <person name="Houbraken J."/>
            <person name="Oakley B."/>
            <person name="Pocsi I."/>
            <person name="Scazzocchio C."/>
            <person name="Seiboth B."/>
            <person name="vanKuyk P.A."/>
            <person name="Wortman J."/>
            <person name="Dyer P.S."/>
            <person name="Grigoriev I.V."/>
        </authorList>
    </citation>
    <scope>NUCLEOTIDE SEQUENCE [LARGE SCALE GENOMIC DNA]</scope>
    <source>
        <strain evidence="3">CBS 593.65</strain>
    </source>
</reference>
<protein>
    <submittedName>
        <fullName evidence="2">Uncharacterized protein</fullName>
    </submittedName>
</protein>
<dbReference type="VEuPathDB" id="FungiDB:ASPSYDRAFT_137772"/>
<sequence>MAKRDVPSHIPIGSVDLDARKTSSERQAEEKRVAEYPRQESLVRSRATQKASLRHIYEIAKYLGQRGMILYVINCGYHRVQKEWQVLIMFGKEGCTDEARNYVRQEILSQFIDSKPAMDLAIKRTGEFPKRLLAPWMSAEQWVHMTKLGAWEGQPYVYMKDGENDAAEFLDYGRAVSEVIQFGTIIKYFFKMAPKRRDYRLDLTLDGALRKMKEASLDELFERNRILLDRLINGAPGAPGGYQDD</sequence>